<keyword evidence="2" id="KW-1185">Reference proteome</keyword>
<gene>
    <name evidence="1" type="ORF">V8201_09445</name>
</gene>
<evidence type="ECO:0000313" key="1">
    <source>
        <dbReference type="EMBL" id="MEI5687298.1"/>
    </source>
</evidence>
<dbReference type="Proteomes" id="UP001367771">
    <property type="component" value="Unassembled WGS sequence"/>
</dbReference>
<dbReference type="PROSITE" id="PS51257">
    <property type="entry name" value="PROKAR_LIPOPROTEIN"/>
    <property type="match status" value="1"/>
</dbReference>
<dbReference type="RefSeq" id="WP_037536370.1">
    <property type="nucleotide sequence ID" value="NZ_JBBBDM010000003.1"/>
</dbReference>
<name>A0ABU8H2V2_9SPHN</name>
<proteinExistence type="predicted"/>
<evidence type="ECO:0000313" key="2">
    <source>
        <dbReference type="Proteomes" id="UP001367771"/>
    </source>
</evidence>
<organism evidence="1 2">
    <name type="scientific">Sphingomonas kyungheensis</name>
    <dbReference type="NCBI Taxonomy" id="1069987"/>
    <lineage>
        <taxon>Bacteria</taxon>
        <taxon>Pseudomonadati</taxon>
        <taxon>Pseudomonadota</taxon>
        <taxon>Alphaproteobacteria</taxon>
        <taxon>Sphingomonadales</taxon>
        <taxon>Sphingomonadaceae</taxon>
        <taxon>Sphingomonas</taxon>
    </lineage>
</organism>
<dbReference type="EMBL" id="JBBBDM010000003">
    <property type="protein sequence ID" value="MEI5687298.1"/>
    <property type="molecule type" value="Genomic_DNA"/>
</dbReference>
<protein>
    <recommendedName>
        <fullName evidence="3">Lipoprotein</fullName>
    </recommendedName>
</protein>
<comment type="caution">
    <text evidence="1">The sequence shown here is derived from an EMBL/GenBank/DDBJ whole genome shotgun (WGS) entry which is preliminary data.</text>
</comment>
<accession>A0ABU8H2V2</accession>
<reference evidence="1 2" key="1">
    <citation type="journal article" date="2013" name="Int. J. Syst. Evol. Microbiol.">
        <title>Sphingomonas kyungheensis sp. nov., a bacterium with ginsenoside-converting activity isolated from soil of a ginseng field.</title>
        <authorList>
            <person name="Son H.M."/>
            <person name="Yang J.E."/>
            <person name="Park Y."/>
            <person name="Han C.K."/>
            <person name="Kim S.G."/>
            <person name="Kook M."/>
            <person name="Yi T.H."/>
        </authorList>
    </citation>
    <scope>NUCLEOTIDE SEQUENCE [LARGE SCALE GENOMIC DNA]</scope>
    <source>
        <strain evidence="1 2">LMG 26582</strain>
    </source>
</reference>
<evidence type="ECO:0008006" key="3">
    <source>
        <dbReference type="Google" id="ProtNLM"/>
    </source>
</evidence>
<sequence length="131" mass="13066">MRISDRGAAVAALLLLAACGDRTTDGNRLAAVESEQAAAAADAGTVPCARGGAALASVCTVDQVASADGLVLTVRHPDGGFHRLLVTRDGRGVVAADGAEAARVTIPASGLIDVAIGGDHYRLPATIKPAR</sequence>